<accession>G9MFY9</accession>
<dbReference type="Gene3D" id="3.90.1150.10">
    <property type="entry name" value="Aspartate Aminotransferase, domain 1"/>
    <property type="match status" value="1"/>
</dbReference>
<comment type="similarity">
    <text evidence="3">Belongs to the class-III pyridoxal-phosphate-dependent aminotransferase family.</text>
</comment>
<organism evidence="4 5">
    <name type="scientific">Hypocrea virens (strain Gv29-8 / FGSC 10586)</name>
    <name type="common">Gliocladium virens</name>
    <name type="synonym">Trichoderma virens</name>
    <dbReference type="NCBI Taxonomy" id="413071"/>
    <lineage>
        <taxon>Eukaryota</taxon>
        <taxon>Fungi</taxon>
        <taxon>Dikarya</taxon>
        <taxon>Ascomycota</taxon>
        <taxon>Pezizomycotina</taxon>
        <taxon>Sordariomycetes</taxon>
        <taxon>Hypocreomycetidae</taxon>
        <taxon>Hypocreales</taxon>
        <taxon>Hypocreaceae</taxon>
        <taxon>Trichoderma</taxon>
    </lineage>
</organism>
<protein>
    <recommendedName>
        <fullName evidence="6">Glutamate-1-semialdehyde 2,1-aminomutase</fullName>
    </recommendedName>
</protein>
<keyword evidence="5" id="KW-1185">Reference proteome</keyword>
<dbReference type="InterPro" id="IPR015421">
    <property type="entry name" value="PyrdxlP-dep_Trfase_major"/>
</dbReference>
<comment type="cofactor">
    <cofactor evidence="1">
        <name>pyridoxal 5'-phosphate</name>
        <dbReference type="ChEBI" id="CHEBI:597326"/>
    </cofactor>
</comment>
<evidence type="ECO:0000256" key="1">
    <source>
        <dbReference type="ARBA" id="ARBA00001933"/>
    </source>
</evidence>
<evidence type="ECO:0000256" key="2">
    <source>
        <dbReference type="ARBA" id="ARBA00022898"/>
    </source>
</evidence>
<dbReference type="PANTHER" id="PTHR43713:SF3">
    <property type="entry name" value="GLUTAMATE-1-SEMIALDEHYDE 2,1-AMINOMUTASE 1, CHLOROPLASTIC-RELATED"/>
    <property type="match status" value="1"/>
</dbReference>
<dbReference type="SUPFAM" id="SSF53383">
    <property type="entry name" value="PLP-dependent transferases"/>
    <property type="match status" value="1"/>
</dbReference>
<dbReference type="EMBL" id="ABDF02000002">
    <property type="protein sequence ID" value="EHK26440.1"/>
    <property type="molecule type" value="Genomic_DNA"/>
</dbReference>
<dbReference type="GeneID" id="25793512"/>
<dbReference type="OrthoDB" id="425114at2759"/>
<dbReference type="STRING" id="413071.G9MFY9"/>
<evidence type="ECO:0008006" key="6">
    <source>
        <dbReference type="Google" id="ProtNLM"/>
    </source>
</evidence>
<dbReference type="InterPro" id="IPR015424">
    <property type="entry name" value="PyrdxlP-dep_Trfase"/>
</dbReference>
<comment type="caution">
    <text evidence="4">The sequence shown here is derived from an EMBL/GenBank/DDBJ whole genome shotgun (WGS) entry which is preliminary data.</text>
</comment>
<sequence>MSPDSPHKLSVALDEAKALYINRNAKSQAIHEQATKSFPGGNTRTVLHTDPFPICMKSGQGYQLTSEDGNIYTDFTCEFTAALYGHSNPVILDAVSNVLQNVGMNVGATTSQEQLFAQELCQRFGLERVRFTNSGTEANLHALAAARVFTNKRKVVVFNRGYHGGVLGFKDGKPAPNNVDPNDWIVVKYNDVDAAIKAIQSEGVAAVLVEGMQGNGGCILGTPAFLTGIQDAAAKAGVVFILDEVMTSRISASGFAGLRGIKPDLKTFGKYLGGGLAFGALGGRADIMAAFDPRLSTSISHSGTFNNNTLVTHAGYAGLNKIYTPDVADKFTEMGSLFLSRLQEAVKGTRISFTGIGSVMCSHFVEGDVEVKDIASGDDVRENDALKDLFWFEMLEQRFWVTRRGFIALVLETPQSELDRFVDAVKAFVSKYNDLLAI</sequence>
<reference evidence="4 5" key="1">
    <citation type="journal article" date="2011" name="Genome Biol.">
        <title>Comparative genome sequence analysis underscores mycoparasitism as the ancestral life style of Trichoderma.</title>
        <authorList>
            <person name="Kubicek C.P."/>
            <person name="Herrera-Estrella A."/>
            <person name="Seidl-Seiboth V."/>
            <person name="Martinez D.A."/>
            <person name="Druzhinina I.S."/>
            <person name="Thon M."/>
            <person name="Zeilinger S."/>
            <person name="Casas-Flores S."/>
            <person name="Horwitz B.A."/>
            <person name="Mukherjee P.K."/>
            <person name="Mukherjee M."/>
            <person name="Kredics L."/>
            <person name="Alcaraz L.D."/>
            <person name="Aerts A."/>
            <person name="Antal Z."/>
            <person name="Atanasova L."/>
            <person name="Cervantes-Badillo M.G."/>
            <person name="Challacombe J."/>
            <person name="Chertkov O."/>
            <person name="McCluskey K."/>
            <person name="Coulpier F."/>
            <person name="Deshpande N."/>
            <person name="von Doehren H."/>
            <person name="Ebbole D.J."/>
            <person name="Esquivel-Naranjo E.U."/>
            <person name="Fekete E."/>
            <person name="Flipphi M."/>
            <person name="Glaser F."/>
            <person name="Gomez-Rodriguez E.Y."/>
            <person name="Gruber S."/>
            <person name="Han C."/>
            <person name="Henrissat B."/>
            <person name="Hermosa R."/>
            <person name="Hernandez-Onate M."/>
            <person name="Karaffa L."/>
            <person name="Kosti I."/>
            <person name="Le Crom S."/>
            <person name="Lindquist E."/>
            <person name="Lucas S."/>
            <person name="Luebeck M."/>
            <person name="Luebeck P.S."/>
            <person name="Margeot A."/>
            <person name="Metz B."/>
            <person name="Misra M."/>
            <person name="Nevalainen H."/>
            <person name="Omann M."/>
            <person name="Packer N."/>
            <person name="Perrone G."/>
            <person name="Uresti-Rivera E.E."/>
            <person name="Salamov A."/>
            <person name="Schmoll M."/>
            <person name="Seiboth B."/>
            <person name="Shapiro H."/>
            <person name="Sukno S."/>
            <person name="Tamayo-Ramos J.A."/>
            <person name="Tisch D."/>
            <person name="Wiest A."/>
            <person name="Wilkinson H.H."/>
            <person name="Zhang M."/>
            <person name="Coutinho P.M."/>
            <person name="Kenerley C.M."/>
            <person name="Monte E."/>
            <person name="Baker S.E."/>
            <person name="Grigoriev I.V."/>
        </authorList>
    </citation>
    <scope>NUCLEOTIDE SEQUENCE [LARGE SCALE GENOMIC DNA]</scope>
    <source>
        <strain evidence="5">Gv29-8 / FGSC 10586</strain>
    </source>
</reference>
<dbReference type="GO" id="GO:0030170">
    <property type="term" value="F:pyridoxal phosphate binding"/>
    <property type="evidence" value="ECO:0007669"/>
    <property type="project" value="InterPro"/>
</dbReference>
<evidence type="ECO:0000313" key="5">
    <source>
        <dbReference type="Proteomes" id="UP000007115"/>
    </source>
</evidence>
<dbReference type="AlphaFoldDB" id="G9MFY9"/>
<dbReference type="HOGENOM" id="CLU_016922_1_2_1"/>
<dbReference type="OMA" id="WGPLIFG"/>
<dbReference type="InParanoid" id="G9MFY9"/>
<dbReference type="VEuPathDB" id="FungiDB:TRIVIDRAFT_36134"/>
<dbReference type="Proteomes" id="UP000007115">
    <property type="component" value="Unassembled WGS sequence"/>
</dbReference>
<evidence type="ECO:0000256" key="3">
    <source>
        <dbReference type="RuleBase" id="RU003560"/>
    </source>
</evidence>
<dbReference type="eggNOG" id="KOG1401">
    <property type="taxonomic scope" value="Eukaryota"/>
</dbReference>
<evidence type="ECO:0000313" key="4">
    <source>
        <dbReference type="EMBL" id="EHK26440.1"/>
    </source>
</evidence>
<dbReference type="InterPro" id="IPR015422">
    <property type="entry name" value="PyrdxlP-dep_Trfase_small"/>
</dbReference>
<dbReference type="Gene3D" id="3.40.640.10">
    <property type="entry name" value="Type I PLP-dependent aspartate aminotransferase-like (Major domain)"/>
    <property type="match status" value="1"/>
</dbReference>
<dbReference type="PANTHER" id="PTHR43713">
    <property type="entry name" value="GLUTAMATE-1-SEMIALDEHYDE 2,1-AMINOMUTASE"/>
    <property type="match status" value="1"/>
</dbReference>
<gene>
    <name evidence="4" type="ORF">TRIVIDRAFT_36134</name>
</gene>
<dbReference type="RefSeq" id="XP_013960647.1">
    <property type="nucleotide sequence ID" value="XM_014105172.1"/>
</dbReference>
<dbReference type="InterPro" id="IPR005814">
    <property type="entry name" value="Aminotrans_3"/>
</dbReference>
<dbReference type="Pfam" id="PF00202">
    <property type="entry name" value="Aminotran_3"/>
    <property type="match status" value="1"/>
</dbReference>
<dbReference type="GO" id="GO:0008483">
    <property type="term" value="F:transaminase activity"/>
    <property type="evidence" value="ECO:0007669"/>
    <property type="project" value="InterPro"/>
</dbReference>
<keyword evidence="2 3" id="KW-0663">Pyridoxal phosphate</keyword>
<name>G9MFY9_HYPVG</name>
<proteinExistence type="inferred from homology"/>